<feature type="domain" description="Calcineurin-like phosphoesterase" evidence="6">
    <location>
        <begin position="4"/>
        <end position="142"/>
    </location>
</feature>
<dbReference type="GO" id="GO:0030904">
    <property type="term" value="C:retromer complex"/>
    <property type="evidence" value="ECO:0007669"/>
    <property type="project" value="InterPro"/>
</dbReference>
<dbReference type="Gene3D" id="3.60.21.10">
    <property type="match status" value="1"/>
</dbReference>
<name>A0AAD9D1A3_PAPLA</name>
<evidence type="ECO:0000259" key="6">
    <source>
        <dbReference type="Pfam" id="PF12850"/>
    </source>
</evidence>
<evidence type="ECO:0000256" key="4">
    <source>
        <dbReference type="ARBA" id="ARBA00022927"/>
    </source>
</evidence>
<dbReference type="NCBIfam" id="TIGR00040">
    <property type="entry name" value="yfcE"/>
    <property type="match status" value="1"/>
</dbReference>
<dbReference type="GO" id="GO:0042147">
    <property type="term" value="P:retrograde transport, endosome to Golgi"/>
    <property type="evidence" value="ECO:0007669"/>
    <property type="project" value="InterPro"/>
</dbReference>
<dbReference type="InterPro" id="IPR000979">
    <property type="entry name" value="Phosphodiesterase_MJ0936/Vps29"/>
</dbReference>
<dbReference type="GO" id="GO:0005829">
    <property type="term" value="C:cytosol"/>
    <property type="evidence" value="ECO:0007669"/>
    <property type="project" value="GOC"/>
</dbReference>
<dbReference type="InterPro" id="IPR024654">
    <property type="entry name" value="Calcineurin-like_PHP_lpxH"/>
</dbReference>
<dbReference type="FunFam" id="3.60.21.10:FF:000089">
    <property type="entry name" value="Vacuolar protein sorting-associated protein 29"/>
    <property type="match status" value="1"/>
</dbReference>
<keyword evidence="8" id="KW-1185">Reference proteome</keyword>
<evidence type="ECO:0000313" key="8">
    <source>
        <dbReference type="Proteomes" id="UP001182556"/>
    </source>
</evidence>
<reference evidence="7" key="1">
    <citation type="submission" date="2023-02" db="EMBL/GenBank/DDBJ databases">
        <title>Identification and recombinant expression of a fungal hydrolase from Papiliotrema laurentii that hydrolyzes apple cutin and clears colloidal polyester polyurethane.</title>
        <authorList>
            <consortium name="DOE Joint Genome Institute"/>
            <person name="Roman V.A."/>
            <person name="Bojanowski C."/>
            <person name="Crable B.R."/>
            <person name="Wagner D.N."/>
            <person name="Hung C.S."/>
            <person name="Nadeau L.J."/>
            <person name="Schratz L."/>
            <person name="Haridas S."/>
            <person name="Pangilinan J."/>
            <person name="Lipzen A."/>
            <person name="Na H."/>
            <person name="Yan M."/>
            <person name="Ng V."/>
            <person name="Grigoriev I.V."/>
            <person name="Spatafora J.W."/>
            <person name="Barlow D."/>
            <person name="Biffinger J."/>
            <person name="Kelley-Loughnane N."/>
            <person name="Varaljay V.A."/>
            <person name="Crookes-Goodson W.J."/>
        </authorList>
    </citation>
    <scope>NUCLEOTIDE SEQUENCE</scope>
    <source>
        <strain evidence="7">5307AH</strain>
    </source>
</reference>
<accession>A0AAD9D1A3</accession>
<dbReference type="PANTHER" id="PTHR11124">
    <property type="entry name" value="VACUOLAR SORTING PROTEIN VPS29"/>
    <property type="match status" value="1"/>
</dbReference>
<evidence type="ECO:0000256" key="2">
    <source>
        <dbReference type="ARBA" id="ARBA00017767"/>
    </source>
</evidence>
<dbReference type="EMBL" id="JAODAN010000005">
    <property type="protein sequence ID" value="KAK1924213.1"/>
    <property type="molecule type" value="Genomic_DNA"/>
</dbReference>
<evidence type="ECO:0000256" key="1">
    <source>
        <dbReference type="ARBA" id="ARBA00005945"/>
    </source>
</evidence>
<keyword evidence="3" id="KW-0813">Transport</keyword>
<dbReference type="CDD" id="cd07394">
    <property type="entry name" value="MPP_Vps29"/>
    <property type="match status" value="1"/>
</dbReference>
<dbReference type="InterPro" id="IPR028661">
    <property type="entry name" value="Vps29"/>
</dbReference>
<dbReference type="GO" id="GO:0015031">
    <property type="term" value="P:protein transport"/>
    <property type="evidence" value="ECO:0007669"/>
    <property type="project" value="UniProtKB-KW"/>
</dbReference>
<dbReference type="AlphaFoldDB" id="A0AAD9D1A3"/>
<organism evidence="7 8">
    <name type="scientific">Papiliotrema laurentii</name>
    <name type="common">Cryptococcus laurentii</name>
    <dbReference type="NCBI Taxonomy" id="5418"/>
    <lineage>
        <taxon>Eukaryota</taxon>
        <taxon>Fungi</taxon>
        <taxon>Dikarya</taxon>
        <taxon>Basidiomycota</taxon>
        <taxon>Agaricomycotina</taxon>
        <taxon>Tremellomycetes</taxon>
        <taxon>Tremellales</taxon>
        <taxon>Rhynchogastremaceae</taxon>
        <taxon>Papiliotrema</taxon>
    </lineage>
</organism>
<keyword evidence="4" id="KW-0653">Protein transport</keyword>
<dbReference type="SUPFAM" id="SSF56300">
    <property type="entry name" value="Metallo-dependent phosphatases"/>
    <property type="match status" value="1"/>
</dbReference>
<protein>
    <recommendedName>
        <fullName evidence="2 5">Vacuolar protein sorting-associated protein 29</fullName>
    </recommendedName>
</protein>
<dbReference type="InterPro" id="IPR029052">
    <property type="entry name" value="Metallo-depent_PP-like"/>
</dbReference>
<evidence type="ECO:0000256" key="3">
    <source>
        <dbReference type="ARBA" id="ARBA00022448"/>
    </source>
</evidence>
<proteinExistence type="inferred from homology"/>
<comment type="similarity">
    <text evidence="1 5">Belongs to the VPS29 family.</text>
</comment>
<sequence>MVLVLVIGDLHIPTLTHDLPAKFKKLLVPGKIGQIICTGNVSDRETYDYLRTIAPEVHVVRGEFDENTHLPLSLTIPHQSIRIGVVHGQQIVPAGDADMLAALARQMDVDVLISGGTHRFEAFEFEGRFFVNPGSATGAWSGLWNGSALGACLSVEKLTCSEATPSFALMDVQGPVIVTYVYQLVDGEVRGTARVWRTTLISEVKVDKVEYRKSEPPREVDAGRDGRAEVAAAW</sequence>
<evidence type="ECO:0000313" key="7">
    <source>
        <dbReference type="EMBL" id="KAK1924213.1"/>
    </source>
</evidence>
<gene>
    <name evidence="7" type="ORF">DB88DRAFT_438355</name>
</gene>
<dbReference type="Proteomes" id="UP001182556">
    <property type="component" value="Unassembled WGS sequence"/>
</dbReference>
<comment type="caution">
    <text evidence="7">The sequence shown here is derived from an EMBL/GenBank/DDBJ whole genome shotgun (WGS) entry which is preliminary data.</text>
</comment>
<evidence type="ECO:0000256" key="5">
    <source>
        <dbReference type="RuleBase" id="RU362040"/>
    </source>
</evidence>
<dbReference type="Pfam" id="PF12850">
    <property type="entry name" value="Metallophos_2"/>
    <property type="match status" value="1"/>
</dbReference>